<dbReference type="RefSeq" id="WP_154464104.1">
    <property type="nucleotide sequence ID" value="NZ_JAXDZL010000017.1"/>
</dbReference>
<dbReference type="Proteomes" id="UP000436047">
    <property type="component" value="Unassembled WGS sequence"/>
</dbReference>
<dbReference type="AlphaFoldDB" id="A0A6N7VYP6"/>
<evidence type="ECO:0000313" key="3">
    <source>
        <dbReference type="Proteomes" id="UP000436047"/>
    </source>
</evidence>
<dbReference type="EMBL" id="VUMI01000009">
    <property type="protein sequence ID" value="MSS88141.1"/>
    <property type="molecule type" value="Genomic_DNA"/>
</dbReference>
<dbReference type="Gene3D" id="2.60.40.1180">
    <property type="entry name" value="Golgi alpha-mannosidase II"/>
    <property type="match status" value="1"/>
</dbReference>
<keyword evidence="3" id="KW-1185">Reference proteome</keyword>
<name>A0A6N7VYP6_9FIRM</name>
<dbReference type="InterPro" id="IPR013780">
    <property type="entry name" value="Glyco_hydro_b"/>
</dbReference>
<dbReference type="GeneID" id="86052902"/>
<reference evidence="2 3" key="1">
    <citation type="submission" date="2019-08" db="EMBL/GenBank/DDBJ databases">
        <title>In-depth cultivation of the pig gut microbiome towards novel bacterial diversity and tailored functional studies.</title>
        <authorList>
            <person name="Wylensek D."/>
            <person name="Hitch T.C.A."/>
            <person name="Clavel T."/>
        </authorList>
    </citation>
    <scope>NUCLEOTIDE SEQUENCE [LARGE SCALE GENOMIC DNA]</scope>
    <source>
        <strain evidence="2 3">WCA-389-WT-23B</strain>
    </source>
</reference>
<comment type="caution">
    <text evidence="2">The sequence shown here is derived from an EMBL/GenBank/DDBJ whole genome shotgun (WGS) entry which is preliminary data.</text>
</comment>
<feature type="compositionally biased region" description="Acidic residues" evidence="1">
    <location>
        <begin position="103"/>
        <end position="120"/>
    </location>
</feature>
<feature type="compositionally biased region" description="Acidic residues" evidence="1">
    <location>
        <begin position="84"/>
        <end position="95"/>
    </location>
</feature>
<accession>A0A6N7VYP6</accession>
<organism evidence="2 3">
    <name type="scientific">Eisenbergiella porci</name>
    <dbReference type="NCBI Taxonomy" id="2652274"/>
    <lineage>
        <taxon>Bacteria</taxon>
        <taxon>Bacillati</taxon>
        <taxon>Bacillota</taxon>
        <taxon>Clostridia</taxon>
        <taxon>Lachnospirales</taxon>
        <taxon>Lachnospiraceae</taxon>
        <taxon>Eisenbergiella</taxon>
    </lineage>
</organism>
<sequence length="120" mass="13447">MIINDDRTNNRVVDFNLQNFSASHVVPYVTDADSDMEQRERIPVTNGRFTLSVDAESMITLMGTAGTEEIVPSETETSTVQDVSETEMTETEINETESVSSETESEEEQLTVMESESDER</sequence>
<gene>
    <name evidence="2" type="ORF">FYJ45_07475</name>
</gene>
<evidence type="ECO:0000256" key="1">
    <source>
        <dbReference type="SAM" id="MobiDB-lite"/>
    </source>
</evidence>
<feature type="region of interest" description="Disordered" evidence="1">
    <location>
        <begin position="70"/>
        <end position="120"/>
    </location>
</feature>
<proteinExistence type="predicted"/>
<feature type="compositionally biased region" description="Polar residues" evidence="1">
    <location>
        <begin position="74"/>
        <end position="83"/>
    </location>
</feature>
<dbReference type="SUPFAM" id="SSF51011">
    <property type="entry name" value="Glycosyl hydrolase domain"/>
    <property type="match status" value="1"/>
</dbReference>
<protein>
    <submittedName>
        <fullName evidence="2">Uncharacterized protein</fullName>
    </submittedName>
</protein>
<evidence type="ECO:0000313" key="2">
    <source>
        <dbReference type="EMBL" id="MSS88141.1"/>
    </source>
</evidence>